<name>A0AAJ4MVC6_9BURK</name>
<reference evidence="3 4" key="1">
    <citation type="submission" date="2021-03" db="EMBL/GenBank/DDBJ databases">
        <title>Draft genome sequence of Janthinobacterium sp. strain PLB02 isolated from infected primmorphs (Lubomirskia baicalensis).</title>
        <authorList>
            <person name="Chernogor L.I."/>
            <person name="Belikov S.I."/>
            <person name="Petrushin I.S."/>
        </authorList>
    </citation>
    <scope>NUCLEOTIDE SEQUENCE [LARGE SCALE GENOMIC DNA]</scope>
    <source>
        <strain evidence="3 4">PLB02</strain>
    </source>
</reference>
<dbReference type="InterPro" id="IPR022409">
    <property type="entry name" value="PKD/Chitinase_dom"/>
</dbReference>
<evidence type="ECO:0000313" key="4">
    <source>
        <dbReference type="Proteomes" id="UP000662821"/>
    </source>
</evidence>
<feature type="domain" description="PKD/Chitinase" evidence="2">
    <location>
        <begin position="137"/>
        <end position="231"/>
    </location>
</feature>
<dbReference type="PANTHER" id="PTHR46182:SF2">
    <property type="entry name" value="FI19480P1"/>
    <property type="match status" value="1"/>
</dbReference>
<organism evidence="3 4">
    <name type="scientific">Janthinobacterium lividum</name>
    <dbReference type="NCBI Taxonomy" id="29581"/>
    <lineage>
        <taxon>Bacteria</taxon>
        <taxon>Pseudomonadati</taxon>
        <taxon>Pseudomonadota</taxon>
        <taxon>Betaproteobacteria</taxon>
        <taxon>Burkholderiales</taxon>
        <taxon>Oxalobacteraceae</taxon>
        <taxon>Janthinobacterium</taxon>
    </lineage>
</organism>
<evidence type="ECO:0000259" key="2">
    <source>
        <dbReference type="SMART" id="SM00089"/>
    </source>
</evidence>
<dbReference type="GO" id="GO:0016020">
    <property type="term" value="C:membrane"/>
    <property type="evidence" value="ECO:0007669"/>
    <property type="project" value="TreeGrafter"/>
</dbReference>
<dbReference type="CDD" id="cd00146">
    <property type="entry name" value="PKD"/>
    <property type="match status" value="2"/>
</dbReference>
<dbReference type="RefSeq" id="WP_151092977.1">
    <property type="nucleotide sequence ID" value="NZ_CP071520.1"/>
</dbReference>
<feature type="chain" id="PRO_5042489465" description="PKD/Chitinase domain-containing protein" evidence="1">
    <location>
        <begin position="26"/>
        <end position="651"/>
    </location>
</feature>
<dbReference type="GO" id="GO:0031410">
    <property type="term" value="C:cytoplasmic vesicle"/>
    <property type="evidence" value="ECO:0007669"/>
    <property type="project" value="TreeGrafter"/>
</dbReference>
<feature type="domain" description="PKD/Chitinase" evidence="2">
    <location>
        <begin position="429"/>
        <end position="523"/>
    </location>
</feature>
<keyword evidence="1" id="KW-0732">Signal</keyword>
<dbReference type="InterPro" id="IPR035986">
    <property type="entry name" value="PKD_dom_sf"/>
</dbReference>
<dbReference type="SUPFAM" id="SSF49299">
    <property type="entry name" value="PKD domain"/>
    <property type="match status" value="5"/>
</dbReference>
<dbReference type="Gene3D" id="2.60.40.10">
    <property type="entry name" value="Immunoglobulins"/>
    <property type="match status" value="5"/>
</dbReference>
<feature type="signal peptide" evidence="1">
    <location>
        <begin position="1"/>
        <end position="25"/>
    </location>
</feature>
<sequence length="651" mass="66558">MNSRILFYALAFAALSACGGGSNDAADNGGVVAPPVTPPVTVVNTQPVAQAGPTQSVVVGSVVTLDASTSSDANGDALTYKWVMSSKPVTSAAALDSLSAVKPTFTADVAGTYMATLQVNDGKISSELSSVTITASVANAPPVANAGHAMTIVAGMGIMLDGSASSDANGDILTYKWSLVSKPAGSTARIVDANSVRPYVDVDLPGAYELSLVVNDGKVDSAPAFVTTTAVVGNVRPLANAGVAQNVLKGSTVILDGSASSDANGDALTYYWTLTYRPVGSTATLSSATLVNPSFIADKAGTYVATLRVWDAARMSDSMSVTITATSTNAAPVANAGVDQRVQASAYGVTLDGRGSSDADGDNLSYKWTFISVPANSMLQPFPGEWDRSQTVSRFWANVPGTYVVSLVVNDGTVDSAPSTATIIATASSTNVEPRANAGIDQFVAPGTTVRLTGLGSTDVEHDVLTYRWQLRSKPAGSAAVLSSLTAAQPTFFADMAGSYVATLIVNDGSENSREDNMAVTATPNLLNLYQVQDNGAGPVDTKAGLPYLANATVHKSCSGSCAANFTVDTFKVAAAGTSFMITHVTAVDSTGKVVPAIVGLVSGQVIPAGSSATFSLVSPKTNSATAKLTYKFFVAETGQSFVYNADFTSN</sequence>
<dbReference type="AlphaFoldDB" id="A0AAJ4MVC6"/>
<dbReference type="SMART" id="SM00089">
    <property type="entry name" value="PKD"/>
    <property type="match status" value="5"/>
</dbReference>
<feature type="domain" description="PKD/Chitinase" evidence="2">
    <location>
        <begin position="48"/>
        <end position="136"/>
    </location>
</feature>
<proteinExistence type="predicted"/>
<dbReference type="InterPro" id="IPR000601">
    <property type="entry name" value="PKD_dom"/>
</dbReference>
<evidence type="ECO:0000313" key="3">
    <source>
        <dbReference type="EMBL" id="QSX97642.1"/>
    </source>
</evidence>
<protein>
    <recommendedName>
        <fullName evidence="2">PKD/Chitinase domain-containing protein</fullName>
    </recommendedName>
</protein>
<dbReference type="PANTHER" id="PTHR46182">
    <property type="entry name" value="FI19480P1"/>
    <property type="match status" value="1"/>
</dbReference>
<gene>
    <name evidence="3" type="ORF">J3P46_06875</name>
</gene>
<dbReference type="InterPro" id="IPR013783">
    <property type="entry name" value="Ig-like_fold"/>
</dbReference>
<dbReference type="EMBL" id="CP071520">
    <property type="protein sequence ID" value="QSX97642.1"/>
    <property type="molecule type" value="Genomic_DNA"/>
</dbReference>
<dbReference type="Proteomes" id="UP000662821">
    <property type="component" value="Chromosome"/>
</dbReference>
<dbReference type="PROSITE" id="PS51257">
    <property type="entry name" value="PROKAR_LIPOPROTEIN"/>
    <property type="match status" value="1"/>
</dbReference>
<evidence type="ECO:0000256" key="1">
    <source>
        <dbReference type="SAM" id="SignalP"/>
    </source>
</evidence>
<dbReference type="Pfam" id="PF18911">
    <property type="entry name" value="PKD_4"/>
    <property type="match status" value="1"/>
</dbReference>
<feature type="domain" description="PKD/Chitinase" evidence="2">
    <location>
        <begin position="238"/>
        <end position="326"/>
    </location>
</feature>
<accession>A0AAJ4MVC6</accession>
<dbReference type="InterPro" id="IPR029865">
    <property type="entry name" value="KIAA0319-like"/>
</dbReference>
<feature type="domain" description="PKD/Chitinase" evidence="2">
    <location>
        <begin position="333"/>
        <end position="426"/>
    </location>
</feature>
<dbReference type="Pfam" id="PF22352">
    <property type="entry name" value="K319L-like_PKD"/>
    <property type="match status" value="4"/>
</dbReference>